<evidence type="ECO:0000313" key="3">
    <source>
        <dbReference type="Proteomes" id="UP000054018"/>
    </source>
</evidence>
<protein>
    <submittedName>
        <fullName evidence="2">Unplaced genomic scaffold scaffold_58, whole genome shotgun sequence</fullName>
    </submittedName>
</protein>
<feature type="coiled-coil region" evidence="1">
    <location>
        <begin position="122"/>
        <end position="219"/>
    </location>
</feature>
<organism evidence="2 3">
    <name type="scientific">Pisolithus microcarpus 441</name>
    <dbReference type="NCBI Taxonomy" id="765257"/>
    <lineage>
        <taxon>Eukaryota</taxon>
        <taxon>Fungi</taxon>
        <taxon>Dikarya</taxon>
        <taxon>Basidiomycota</taxon>
        <taxon>Agaricomycotina</taxon>
        <taxon>Agaricomycetes</taxon>
        <taxon>Agaricomycetidae</taxon>
        <taxon>Boletales</taxon>
        <taxon>Sclerodermatineae</taxon>
        <taxon>Pisolithaceae</taxon>
        <taxon>Pisolithus</taxon>
    </lineage>
</organism>
<feature type="coiled-coil region" evidence="1">
    <location>
        <begin position="375"/>
        <end position="437"/>
    </location>
</feature>
<sequence>MCGLADLRDEAQLGLRGLEAVFDEDGTLILSYETRNTMEELRSELSKSQQVTDLLRDKLHGMASELAEARSRVLELEGLVAGDVRSVESITLQLQHSTKHISELVGYLHEQKNESARTAAEVYEMQQQLNHASARVKETESELASMTRRFSECQETAEDQKVQLQFLRNTVAFQERSAKDLETRAEKAIEDLHQVLGRSRELEARLDAAKDLEKNLLEQNQLVLSERDATNQTFRAMQNQIDEAHMRELSLSRQLSKISAELDIVVAKDKDIEQEADLYRRKHAESSLALKALQKQFDDQSIALGSLQERLHSAEMCTSEVTSELKSEIVRLREQKGSLESRLDTALRESHAKTETLMALRTEAARKEGVVETLLHEEKQRADEARRQILEMETQVQSLHQELDQKNRRVQDTESCFAKHEEEVARLTSRVAELVAMEQALSTRATTITQRYTRNDLNDDEKTLVTTLMQKARALHDREIVEKNNEIKRVGLALHVLPERLYRLCVHVARQSDQAM</sequence>
<keyword evidence="1" id="KW-0175">Coiled coil</keyword>
<dbReference type="HOGENOM" id="CLU_531655_0_0_1"/>
<dbReference type="STRING" id="765257.A0A0C9ZR68"/>
<gene>
    <name evidence="2" type="ORF">PISMIDRAFT_680551</name>
</gene>
<evidence type="ECO:0000313" key="2">
    <source>
        <dbReference type="EMBL" id="KIK22223.1"/>
    </source>
</evidence>
<dbReference type="AlphaFoldDB" id="A0A0C9ZR68"/>
<reference evidence="3" key="2">
    <citation type="submission" date="2015-01" db="EMBL/GenBank/DDBJ databases">
        <title>Evolutionary Origins and Diversification of the Mycorrhizal Mutualists.</title>
        <authorList>
            <consortium name="DOE Joint Genome Institute"/>
            <consortium name="Mycorrhizal Genomics Consortium"/>
            <person name="Kohler A."/>
            <person name="Kuo A."/>
            <person name="Nagy L.G."/>
            <person name="Floudas D."/>
            <person name="Copeland A."/>
            <person name="Barry K.W."/>
            <person name="Cichocki N."/>
            <person name="Veneault-Fourrey C."/>
            <person name="LaButti K."/>
            <person name="Lindquist E.A."/>
            <person name="Lipzen A."/>
            <person name="Lundell T."/>
            <person name="Morin E."/>
            <person name="Murat C."/>
            <person name="Riley R."/>
            <person name="Ohm R."/>
            <person name="Sun H."/>
            <person name="Tunlid A."/>
            <person name="Henrissat B."/>
            <person name="Grigoriev I.V."/>
            <person name="Hibbett D.S."/>
            <person name="Martin F."/>
        </authorList>
    </citation>
    <scope>NUCLEOTIDE SEQUENCE [LARGE SCALE GENOMIC DNA]</scope>
    <source>
        <strain evidence="3">441</strain>
    </source>
</reference>
<name>A0A0C9ZR68_9AGAM</name>
<dbReference type="Proteomes" id="UP000054018">
    <property type="component" value="Unassembled WGS sequence"/>
</dbReference>
<dbReference type="OrthoDB" id="3246510at2759"/>
<evidence type="ECO:0000256" key="1">
    <source>
        <dbReference type="SAM" id="Coils"/>
    </source>
</evidence>
<feature type="coiled-coil region" evidence="1">
    <location>
        <begin position="290"/>
        <end position="349"/>
    </location>
</feature>
<accession>A0A0C9ZR68</accession>
<reference evidence="2 3" key="1">
    <citation type="submission" date="2014-04" db="EMBL/GenBank/DDBJ databases">
        <authorList>
            <consortium name="DOE Joint Genome Institute"/>
            <person name="Kuo A."/>
            <person name="Kohler A."/>
            <person name="Costa M.D."/>
            <person name="Nagy L.G."/>
            <person name="Floudas D."/>
            <person name="Copeland A."/>
            <person name="Barry K.W."/>
            <person name="Cichocki N."/>
            <person name="Veneault-Fourrey C."/>
            <person name="LaButti K."/>
            <person name="Lindquist E.A."/>
            <person name="Lipzen A."/>
            <person name="Lundell T."/>
            <person name="Morin E."/>
            <person name="Murat C."/>
            <person name="Sun H."/>
            <person name="Tunlid A."/>
            <person name="Henrissat B."/>
            <person name="Grigoriev I.V."/>
            <person name="Hibbett D.S."/>
            <person name="Martin F."/>
            <person name="Nordberg H.P."/>
            <person name="Cantor M.N."/>
            <person name="Hua S.X."/>
        </authorList>
    </citation>
    <scope>NUCLEOTIDE SEQUENCE [LARGE SCALE GENOMIC DNA]</scope>
    <source>
        <strain evidence="2 3">441</strain>
    </source>
</reference>
<dbReference type="EMBL" id="KN833742">
    <property type="protein sequence ID" value="KIK22223.1"/>
    <property type="molecule type" value="Genomic_DNA"/>
</dbReference>
<keyword evidence="3" id="KW-1185">Reference proteome</keyword>
<proteinExistence type="predicted"/>